<dbReference type="InterPro" id="IPR005180">
    <property type="entry name" value="DUF302"/>
</dbReference>
<evidence type="ECO:0000313" key="2">
    <source>
        <dbReference type="EMBL" id="RAO77158.1"/>
    </source>
</evidence>
<dbReference type="PANTHER" id="PTHR38342">
    <property type="entry name" value="SLR5037 PROTEIN"/>
    <property type="match status" value="1"/>
</dbReference>
<dbReference type="OrthoDB" id="9799367at2"/>
<dbReference type="PANTHER" id="PTHR38342:SF2">
    <property type="entry name" value="INNER MEMBRANE OR EXPORTED"/>
    <property type="match status" value="1"/>
</dbReference>
<feature type="domain" description="DUF302" evidence="1">
    <location>
        <begin position="46"/>
        <end position="108"/>
    </location>
</feature>
<name>A0A328P4G2_9GAMM</name>
<proteinExistence type="predicted"/>
<dbReference type="Pfam" id="PF03625">
    <property type="entry name" value="DUF302"/>
    <property type="match status" value="1"/>
</dbReference>
<accession>A0A328P4G2</accession>
<gene>
    <name evidence="2" type="ORF">CA260_04505</name>
</gene>
<reference evidence="2 3" key="1">
    <citation type="journal article" date="2018" name="Genet. Mol. Biol.">
        <title>The genome sequence of Dyella jiangningensis FCAV SCS01 from a lignocellulose-decomposing microbial consortium metagenome reveals potential for biotechnological applications.</title>
        <authorList>
            <person name="Desiderato J.G."/>
            <person name="Alvarenga D.O."/>
            <person name="Constancio M.T.L."/>
            <person name="Alves L.M.C."/>
            <person name="Varani A.M."/>
        </authorList>
    </citation>
    <scope>NUCLEOTIDE SEQUENCE [LARGE SCALE GENOMIC DNA]</scope>
    <source>
        <strain evidence="2 3">FCAV SCS01</strain>
    </source>
</reference>
<keyword evidence="3" id="KW-1185">Reference proteome</keyword>
<sequence length="138" mass="15191">MPQDVSSLGAPHFGVIRFRSSFDFVKTFEGLEEAITSRGLTIFARIDFSGDAERAGLSMRPEKMLIFGNPKSGTPLMKMEPAIGLDLPLKALVWEDEHGDAWIACNTPEYIVGRHELGPETASQLAPAMALLQQFARK</sequence>
<organism evidence="2 3">
    <name type="scientific">Dyella jiangningensis</name>
    <dbReference type="NCBI Taxonomy" id="1379159"/>
    <lineage>
        <taxon>Bacteria</taxon>
        <taxon>Pseudomonadati</taxon>
        <taxon>Pseudomonadota</taxon>
        <taxon>Gammaproteobacteria</taxon>
        <taxon>Lysobacterales</taxon>
        <taxon>Rhodanobacteraceae</taxon>
        <taxon>Dyella</taxon>
    </lineage>
</organism>
<dbReference type="EMBL" id="NFZS01000001">
    <property type="protein sequence ID" value="RAO77158.1"/>
    <property type="molecule type" value="Genomic_DNA"/>
</dbReference>
<comment type="caution">
    <text evidence="2">The sequence shown here is derived from an EMBL/GenBank/DDBJ whole genome shotgun (WGS) entry which is preliminary data.</text>
</comment>
<dbReference type="RefSeq" id="WP_111981220.1">
    <property type="nucleotide sequence ID" value="NZ_NFZS01000001.1"/>
</dbReference>
<dbReference type="InterPro" id="IPR035923">
    <property type="entry name" value="TT1751-like_sf"/>
</dbReference>
<dbReference type="Proteomes" id="UP000248926">
    <property type="component" value="Unassembled WGS sequence"/>
</dbReference>
<evidence type="ECO:0000259" key="1">
    <source>
        <dbReference type="Pfam" id="PF03625"/>
    </source>
</evidence>
<dbReference type="Gene3D" id="3.30.310.70">
    <property type="entry name" value="TT1751-like domain"/>
    <property type="match status" value="1"/>
</dbReference>
<dbReference type="CDD" id="cd14797">
    <property type="entry name" value="DUF302"/>
    <property type="match status" value="1"/>
</dbReference>
<dbReference type="SUPFAM" id="SSF103247">
    <property type="entry name" value="TT1751-like"/>
    <property type="match status" value="1"/>
</dbReference>
<evidence type="ECO:0000313" key="3">
    <source>
        <dbReference type="Proteomes" id="UP000248926"/>
    </source>
</evidence>
<dbReference type="AlphaFoldDB" id="A0A328P4G2"/>
<protein>
    <recommendedName>
        <fullName evidence="1">DUF302 domain-containing protein</fullName>
    </recommendedName>
</protein>